<dbReference type="Gene3D" id="2.60.40.1840">
    <property type="match status" value="1"/>
</dbReference>
<keyword evidence="19" id="KW-1185">Reference proteome</keyword>
<keyword evidence="7" id="KW-0645">Protease</keyword>
<dbReference type="Gene3D" id="3.30.2010.30">
    <property type="match status" value="1"/>
</dbReference>
<dbReference type="OrthoDB" id="100605at2"/>
<dbReference type="InterPro" id="IPR027268">
    <property type="entry name" value="Peptidase_M4/M1_CTD_sf"/>
</dbReference>
<dbReference type="Pfam" id="PF11940">
    <property type="entry name" value="DUF3458"/>
    <property type="match status" value="1"/>
</dbReference>
<comment type="similarity">
    <text evidence="3">Belongs to the peptidase M1 family.</text>
</comment>
<keyword evidence="8" id="KW-0479">Metal-binding</keyword>
<proteinExistence type="inferred from homology"/>
<evidence type="ECO:0000256" key="1">
    <source>
        <dbReference type="ARBA" id="ARBA00000098"/>
    </source>
</evidence>
<dbReference type="NCBIfam" id="TIGR02414">
    <property type="entry name" value="pepN_proteo"/>
    <property type="match status" value="1"/>
</dbReference>
<dbReference type="Pfam" id="PF17900">
    <property type="entry name" value="Peptidase_M1_N"/>
    <property type="match status" value="1"/>
</dbReference>
<dbReference type="InterPro" id="IPR001930">
    <property type="entry name" value="Peptidase_M1"/>
</dbReference>
<dbReference type="EC" id="3.4.11.2" evidence="4 12"/>
<comment type="caution">
    <text evidence="18">The sequence shown here is derived from an EMBL/GenBank/DDBJ whole genome shotgun (WGS) entry which is preliminary data.</text>
</comment>
<evidence type="ECO:0000256" key="8">
    <source>
        <dbReference type="ARBA" id="ARBA00022723"/>
    </source>
</evidence>
<dbReference type="InterPro" id="IPR042097">
    <property type="entry name" value="Aminopeptidase_N-like_N_sf"/>
</dbReference>
<keyword evidence="6 18" id="KW-0031">Aminopeptidase</keyword>
<evidence type="ECO:0000256" key="9">
    <source>
        <dbReference type="ARBA" id="ARBA00022801"/>
    </source>
</evidence>
<dbReference type="InterPro" id="IPR012779">
    <property type="entry name" value="Peptidase_M1_pepN"/>
</dbReference>
<evidence type="ECO:0000256" key="2">
    <source>
        <dbReference type="ARBA" id="ARBA00001947"/>
    </source>
</evidence>
<dbReference type="InterPro" id="IPR037144">
    <property type="entry name" value="Peptidase_M1_pepN_C_sf"/>
</dbReference>
<dbReference type="GO" id="GO:0008237">
    <property type="term" value="F:metallopeptidase activity"/>
    <property type="evidence" value="ECO:0007669"/>
    <property type="project" value="UniProtKB-UniRule"/>
</dbReference>
<evidence type="ECO:0000256" key="4">
    <source>
        <dbReference type="ARBA" id="ARBA00012564"/>
    </source>
</evidence>
<evidence type="ECO:0000259" key="15">
    <source>
        <dbReference type="Pfam" id="PF11940"/>
    </source>
</evidence>
<dbReference type="FunFam" id="3.30.2010.30:FF:000002">
    <property type="entry name" value="Putative aminopeptidase N"/>
    <property type="match status" value="1"/>
</dbReference>
<feature type="domain" description="Peptidase M1 alanyl aminopeptidase Ig-like fold" evidence="15">
    <location>
        <begin position="446"/>
        <end position="564"/>
    </location>
</feature>
<feature type="domain" description="Peptidase M1 membrane alanine aminopeptidase" evidence="14">
    <location>
        <begin position="227"/>
        <end position="440"/>
    </location>
</feature>
<evidence type="ECO:0000256" key="3">
    <source>
        <dbReference type="ARBA" id="ARBA00010136"/>
    </source>
</evidence>
<comment type="cofactor">
    <cofactor evidence="2">
        <name>Zn(2+)</name>
        <dbReference type="ChEBI" id="CHEBI:29105"/>
    </cofactor>
</comment>
<dbReference type="SUPFAM" id="SSF55486">
    <property type="entry name" value="Metalloproteases ('zincins'), catalytic domain"/>
    <property type="match status" value="1"/>
</dbReference>
<dbReference type="Pfam" id="PF01433">
    <property type="entry name" value="Peptidase_M1"/>
    <property type="match status" value="1"/>
</dbReference>
<evidence type="ECO:0000256" key="5">
    <source>
        <dbReference type="ARBA" id="ARBA00015611"/>
    </source>
</evidence>
<evidence type="ECO:0000313" key="18">
    <source>
        <dbReference type="EMBL" id="TNC11660.1"/>
    </source>
</evidence>
<dbReference type="SUPFAM" id="SSF63737">
    <property type="entry name" value="Leukotriene A4 hydrolase N-terminal domain"/>
    <property type="match status" value="1"/>
</dbReference>
<feature type="domain" description="Aminopeptidase N-like N-terminal" evidence="17">
    <location>
        <begin position="95"/>
        <end position="188"/>
    </location>
</feature>
<dbReference type="Gene3D" id="2.60.40.1730">
    <property type="entry name" value="tricorn interacting facor f3 domain"/>
    <property type="match status" value="1"/>
</dbReference>
<dbReference type="GO" id="GO:0008270">
    <property type="term" value="F:zinc ion binding"/>
    <property type="evidence" value="ECO:0007669"/>
    <property type="project" value="InterPro"/>
</dbReference>
<evidence type="ECO:0000259" key="17">
    <source>
        <dbReference type="Pfam" id="PF17900"/>
    </source>
</evidence>
<dbReference type="PANTHER" id="PTHR46322">
    <property type="entry name" value="PUROMYCIN-SENSITIVE AMINOPEPTIDASE"/>
    <property type="match status" value="1"/>
</dbReference>
<dbReference type="InterPro" id="IPR038438">
    <property type="entry name" value="PepN_Ig-like_sf"/>
</dbReference>
<dbReference type="Gene3D" id="1.25.50.10">
    <property type="entry name" value="Peptidase M1, alanyl aminopeptidase, C-terminal domain"/>
    <property type="match status" value="1"/>
</dbReference>
<dbReference type="AlphaFoldDB" id="A0A5C4LI04"/>
<feature type="compositionally biased region" description="Gly residues" evidence="13">
    <location>
        <begin position="500"/>
        <end position="518"/>
    </location>
</feature>
<evidence type="ECO:0000256" key="12">
    <source>
        <dbReference type="NCBIfam" id="TIGR02414"/>
    </source>
</evidence>
<evidence type="ECO:0000256" key="10">
    <source>
        <dbReference type="ARBA" id="ARBA00022833"/>
    </source>
</evidence>
<evidence type="ECO:0000256" key="13">
    <source>
        <dbReference type="SAM" id="MobiDB-lite"/>
    </source>
</evidence>
<name>A0A5C4LI04_9HYPH</name>
<keyword evidence="11" id="KW-0482">Metalloprotease</keyword>
<comment type="catalytic activity">
    <reaction evidence="1">
        <text>Release of an N-terminal amino acid, Xaa-|-Yaa- from a peptide, amide or arylamide. Xaa is preferably Ala, but may be most amino acids including Pro (slow action). When a terminal hydrophobic residue is followed by a prolyl residue, the two may be released as an intact Xaa-Pro dipeptide.</text>
        <dbReference type="EC" id="3.4.11.2"/>
    </reaction>
</comment>
<organism evidence="18 19">
    <name type="scientific">Methylobacterium terricola</name>
    <dbReference type="NCBI Taxonomy" id="2583531"/>
    <lineage>
        <taxon>Bacteria</taxon>
        <taxon>Pseudomonadati</taxon>
        <taxon>Pseudomonadota</taxon>
        <taxon>Alphaproteobacteria</taxon>
        <taxon>Hyphomicrobiales</taxon>
        <taxon>Methylobacteriaceae</taxon>
        <taxon>Methylobacterium</taxon>
    </lineage>
</organism>
<evidence type="ECO:0000256" key="7">
    <source>
        <dbReference type="ARBA" id="ARBA00022670"/>
    </source>
</evidence>
<feature type="domain" description="Peptidase M1 alanyl aminopeptidase C-terminal" evidence="16">
    <location>
        <begin position="569"/>
        <end position="897"/>
    </location>
</feature>
<keyword evidence="10" id="KW-0862">Zinc</keyword>
<dbReference type="Pfam" id="PF17432">
    <property type="entry name" value="DUF3458_C"/>
    <property type="match status" value="1"/>
</dbReference>
<reference evidence="18 19" key="1">
    <citation type="submission" date="2019-06" db="EMBL/GenBank/DDBJ databases">
        <title>Genome of Methylobacterium sp. 17Sr1-39.</title>
        <authorList>
            <person name="Seo T."/>
        </authorList>
    </citation>
    <scope>NUCLEOTIDE SEQUENCE [LARGE SCALE GENOMIC DNA]</scope>
    <source>
        <strain evidence="18 19">17Sr1-39</strain>
    </source>
</reference>
<dbReference type="GO" id="GO:0006508">
    <property type="term" value="P:proteolysis"/>
    <property type="evidence" value="ECO:0007669"/>
    <property type="project" value="UniProtKB-UniRule"/>
</dbReference>
<keyword evidence="9 18" id="KW-0378">Hydrolase</keyword>
<feature type="region of interest" description="Disordered" evidence="13">
    <location>
        <begin position="500"/>
        <end position="519"/>
    </location>
</feature>
<dbReference type="PANTHER" id="PTHR46322:SF1">
    <property type="entry name" value="PUROMYCIN-SENSITIVE AMINOPEPTIDASE"/>
    <property type="match status" value="1"/>
</dbReference>
<dbReference type="RefSeq" id="WP_139037179.1">
    <property type="nucleotide sequence ID" value="NZ_VDDA01000008.1"/>
</dbReference>
<accession>A0A5C4LI04</accession>
<evidence type="ECO:0000313" key="19">
    <source>
        <dbReference type="Proteomes" id="UP000305267"/>
    </source>
</evidence>
<dbReference type="Proteomes" id="UP000305267">
    <property type="component" value="Unassembled WGS sequence"/>
</dbReference>
<dbReference type="InterPro" id="IPR024601">
    <property type="entry name" value="Peptidase_M1_pepN_C"/>
</dbReference>
<dbReference type="InterPro" id="IPR045357">
    <property type="entry name" value="Aminopeptidase_N-like_N"/>
</dbReference>
<dbReference type="InterPro" id="IPR014782">
    <property type="entry name" value="Peptidase_M1_dom"/>
</dbReference>
<evidence type="ECO:0000259" key="14">
    <source>
        <dbReference type="Pfam" id="PF01433"/>
    </source>
</evidence>
<protein>
    <recommendedName>
        <fullName evidence="5 12">Aminopeptidase N</fullName>
        <ecNumber evidence="4 12">3.4.11.2</ecNumber>
    </recommendedName>
</protein>
<dbReference type="PRINTS" id="PR00756">
    <property type="entry name" value="ALADIPTASE"/>
</dbReference>
<dbReference type="CDD" id="cd09600">
    <property type="entry name" value="M1_APN"/>
    <property type="match status" value="1"/>
</dbReference>
<dbReference type="GO" id="GO:0016285">
    <property type="term" value="F:alanyl aminopeptidase activity"/>
    <property type="evidence" value="ECO:0007669"/>
    <property type="project" value="UniProtKB-EC"/>
</dbReference>
<gene>
    <name evidence="18" type="primary">pepN</name>
    <name evidence="18" type="ORF">FF100_18630</name>
</gene>
<evidence type="ECO:0000256" key="11">
    <source>
        <dbReference type="ARBA" id="ARBA00023049"/>
    </source>
</evidence>
<dbReference type="Gene3D" id="1.10.390.10">
    <property type="entry name" value="Neutral Protease Domain 2"/>
    <property type="match status" value="1"/>
</dbReference>
<evidence type="ECO:0000256" key="6">
    <source>
        <dbReference type="ARBA" id="ARBA00022438"/>
    </source>
</evidence>
<dbReference type="InterPro" id="IPR035414">
    <property type="entry name" value="Peptidase_M1_pepN_Ig-like"/>
</dbReference>
<evidence type="ECO:0000259" key="16">
    <source>
        <dbReference type="Pfam" id="PF17432"/>
    </source>
</evidence>
<dbReference type="EMBL" id="VDDA01000008">
    <property type="protein sequence ID" value="TNC11660.1"/>
    <property type="molecule type" value="Genomic_DNA"/>
</dbReference>
<sequence length="900" mass="96822">MPSIVRLADYRPSDYLIDRVALDVRLHPTETRITATLALRPNPAGEPGAPLILDGDELTLLAIALDGQPTGPGAIEVTPRSLTLHQPPQRPFVLEIATQVNPSANTKLMGLYRSNGVYCTQCEADGFRRITYFLDRPDVMAVYTTRIEAERSEAPVLLGNGNPVEHGVAGLTRHYAVWHDPHPKPAYLFALVGGHLGRVASRFTTMEGRDVEIAVYVEPGKEDRAGFALDAVARSMAWDERSFGRAYDLDVFNVVAVSDFNMGAMENKGLNIFNDKYVLASPDTATDADYANIEAIIAHEYFHNWSGNRVTCRDWFQLCLKEGLTVFRDQEFSSDERSRPVHRIAEVRTLRARQFPEDAGPLAHPVRPQAYREINNFYTATVYEKGAEIVRMLRTLLGPETFRRGMDRYFATCDGTAATVEDFLAAFAAESGRDLTAFARWYAQAGTPTVSVTGTHDPAAQTYTLAFRQGLPRVATEATAGAAREPLVIPVALGLVAQGGGQGGGGQGGDGRGSGGHVAGASERVRDGVFVLEAAEDSLVFTGVAAAPVPSLFRGFSAPVKVEHALTRDERLTLLAHDADAFNRWQAAQSLAMEVLAGRARAGAPLADEAGPDGTALTAALATFLDAEALADPAFAALVLTLPGEQEVAQTIAAEVDPDAIWRARQTLRRQLGRDLGPRLLALRDALAEPPGAPFSPDAASAGRRALRNAALDLVAAADPEQGTALALTQLDAATTMTDRLAALASVSLVPGAAREAALARFAETYRHEPLVLDKWFALQAMIPEAGTLDRVRGLMRHPAFSLGNPNRVRSLVASFSLNNPTQFHRPDGAGYDLTAEVVLALDGKNPQVAARLLTAFNTWRMVEGGRRRKAEEALSRVATAPGLSPDVSDIAGRSLAPVE</sequence>